<dbReference type="Pfam" id="PF07705">
    <property type="entry name" value="CARDB"/>
    <property type="match status" value="1"/>
</dbReference>
<feature type="domain" description="PKD" evidence="1">
    <location>
        <begin position="607"/>
        <end position="640"/>
    </location>
</feature>
<dbReference type="SMART" id="SM00089">
    <property type="entry name" value="PKD"/>
    <property type="match status" value="2"/>
</dbReference>
<dbReference type="InterPro" id="IPR013783">
    <property type="entry name" value="Ig-like_fold"/>
</dbReference>
<dbReference type="InterPro" id="IPR000601">
    <property type="entry name" value="PKD_dom"/>
</dbReference>
<dbReference type="HOGENOM" id="CLU_360805_0_0_2"/>
<dbReference type="InterPro" id="IPR006626">
    <property type="entry name" value="PbH1"/>
</dbReference>
<sequence length="775" mass="85143">MNLKVLVLGLLFLAYITCGVCGYIITSPGTYEVGVNISEGDDVHIKTDNVHIIGNGKNIGIVYIKLSDSKNITIVNLTMKELYIKGYDNNKINLSNVDISGGQYGIYIYKCSGNKISGSISKVSGGRYGICIYKGSSNTISEVNGDISGAKYDGIYIYGSSNKISGSISKVSGGRHGIYVYKNNNIIAGNMSVVGSGGTGIYIEGKENVIDGINGDIIGKNNNGIYIYGSSNKIIGNISKVSGRGYGVYIYYGDNNVISDVSGEVTGTKEDGIRIYRGSGNKISGSISKVSGGRYGICIYKGSSNTISGVDYIPSSGYNSNGNLIYHCRIYGGTYSVYSNSYLTAYYNYIDNNIIYTKNDKIHSKSEVTYYLNETAYFNGEKDLFKIIIPEEDVEHYGISTSGLKKYTNYLGNQYNGLTGNDTNCDGIIDDKNYTYNRKVLDEYPLIGKPSIINRDDLEMVDISPEKYIISNGKYLIIYQNKPCAIILTIRNNGNVDESNISVGLYSNDSLIDNTYININAGGTKTVTLYWTPIATGIYTLKGFVDNDNKINESNEDNNKKEITVEVVNITLDFNYTRPTVINKNITFTPIISGINTTNVGNIDLIWDFGDGSCIKSTYPNKVVHKYNDVGDYTVTLTAAIMGINISVSHVLIISEKSNYPPIAKFSFTTNGMNVTFNASESYDIDGHIVRYVWDFGDGNITNTTSPIISHKYKESKTYTVRLTVVDDDGNTDSTIRFVLPNKKSSKSIPIPPQIQILTLIITLISIRYIMRGLE</sequence>
<dbReference type="SUPFAM" id="SSF51126">
    <property type="entry name" value="Pectin lyase-like"/>
    <property type="match status" value="2"/>
</dbReference>
<evidence type="ECO:0000313" key="3">
    <source>
        <dbReference type="Proteomes" id="UP000009227"/>
    </source>
</evidence>
<dbReference type="EMBL" id="CP002737">
    <property type="protein sequence ID" value="AEF96512.1"/>
    <property type="molecule type" value="Genomic_DNA"/>
</dbReference>
<feature type="domain" description="PKD" evidence="1">
    <location>
        <begin position="658"/>
        <end position="735"/>
    </location>
</feature>
<dbReference type="InterPro" id="IPR026495">
    <property type="entry name" value="PIP_CTERM"/>
</dbReference>
<dbReference type="Pfam" id="PF00801">
    <property type="entry name" value="PKD"/>
    <property type="match status" value="1"/>
</dbReference>
<dbReference type="Pfam" id="PF18911">
    <property type="entry name" value="PKD_4"/>
    <property type="match status" value="1"/>
</dbReference>
<dbReference type="AlphaFoldDB" id="F6BDF1"/>
<dbReference type="SUPFAM" id="SSF49299">
    <property type="entry name" value="PKD domain"/>
    <property type="match status" value="2"/>
</dbReference>
<dbReference type="InterPro" id="IPR035986">
    <property type="entry name" value="PKD_dom_sf"/>
</dbReference>
<dbReference type="KEGG" id="mig:Metig_0969"/>
<dbReference type="InterPro" id="IPR012334">
    <property type="entry name" value="Pectin_lyas_fold"/>
</dbReference>
<dbReference type="InterPro" id="IPR039448">
    <property type="entry name" value="Beta_helix"/>
</dbReference>
<organism evidence="3">
    <name type="scientific">Methanotorris igneus (strain DSM 5666 / JCM 11834 / Kol 5)</name>
    <dbReference type="NCBI Taxonomy" id="880724"/>
    <lineage>
        <taxon>Archaea</taxon>
        <taxon>Methanobacteriati</taxon>
        <taxon>Methanobacteriota</taxon>
        <taxon>Methanomada group</taxon>
        <taxon>Methanococci</taxon>
        <taxon>Methanococcales</taxon>
        <taxon>Methanocaldococcaceae</taxon>
        <taxon>Methanotorris</taxon>
    </lineage>
</organism>
<dbReference type="InterPro" id="IPR022409">
    <property type="entry name" value="PKD/Chitinase_dom"/>
</dbReference>
<dbReference type="RefSeq" id="WP_013799114.1">
    <property type="nucleotide sequence ID" value="NC_015562.1"/>
</dbReference>
<dbReference type="SMART" id="SM00710">
    <property type="entry name" value="PbH1"/>
    <property type="match status" value="7"/>
</dbReference>
<protein>
    <submittedName>
        <fullName evidence="2">APHP domain protein</fullName>
    </submittedName>
</protein>
<dbReference type="Gene3D" id="2.160.20.10">
    <property type="entry name" value="Single-stranded right-handed beta-helix, Pectin lyase-like"/>
    <property type="match status" value="1"/>
</dbReference>
<dbReference type="Proteomes" id="UP000009227">
    <property type="component" value="Chromosome"/>
</dbReference>
<dbReference type="OrthoDB" id="103676at2157"/>
<evidence type="ECO:0000259" key="1">
    <source>
        <dbReference type="PROSITE" id="PS50093"/>
    </source>
</evidence>
<dbReference type="PROSITE" id="PS50093">
    <property type="entry name" value="PKD"/>
    <property type="match status" value="2"/>
</dbReference>
<dbReference type="CDD" id="cd00146">
    <property type="entry name" value="PKD"/>
    <property type="match status" value="2"/>
</dbReference>
<dbReference type="InterPro" id="IPR011635">
    <property type="entry name" value="CARDB"/>
</dbReference>
<dbReference type="Pfam" id="PF13229">
    <property type="entry name" value="Beta_helix"/>
    <property type="match status" value="1"/>
</dbReference>
<gene>
    <name evidence="2" type="ordered locus">Metig_0969</name>
</gene>
<dbReference type="InterPro" id="IPR011050">
    <property type="entry name" value="Pectin_lyase_fold/virulence"/>
</dbReference>
<name>F6BDF1_METIK</name>
<proteinExistence type="predicted"/>
<keyword evidence="3" id="KW-1185">Reference proteome</keyword>
<evidence type="ECO:0000313" key="2">
    <source>
        <dbReference type="EMBL" id="AEF96512.1"/>
    </source>
</evidence>
<reference evidence="2 3" key="1">
    <citation type="submission" date="2011-05" db="EMBL/GenBank/DDBJ databases">
        <title>Complete sequence of Methanotorris igneus Kol 5.</title>
        <authorList>
            <consortium name="US DOE Joint Genome Institute"/>
            <person name="Lucas S."/>
            <person name="Han J."/>
            <person name="Lapidus A."/>
            <person name="Cheng J.-F."/>
            <person name="Goodwin L."/>
            <person name="Pitluck S."/>
            <person name="Peters L."/>
            <person name="Mikhailova N."/>
            <person name="Chertkov O."/>
            <person name="Han C."/>
            <person name="Tapia R."/>
            <person name="Land M."/>
            <person name="Hauser L."/>
            <person name="Kyrpides N."/>
            <person name="Ivanova N."/>
            <person name="Pagani I."/>
            <person name="Sieprawska-Lupa M."/>
            <person name="Whitman W."/>
            <person name="Woyke T."/>
        </authorList>
    </citation>
    <scope>NUCLEOTIDE SEQUENCE [LARGE SCALE GENOMIC DNA]</scope>
    <source>
        <strain evidence="3">DSM 5666 / JCM 11834 / Kol 5</strain>
    </source>
</reference>
<dbReference type="Gene3D" id="2.60.40.10">
    <property type="entry name" value="Immunoglobulins"/>
    <property type="match status" value="3"/>
</dbReference>
<dbReference type="GeneID" id="10643815"/>
<dbReference type="STRING" id="880724.Metig_0969"/>
<accession>F6BDF1</accession>
<dbReference type="NCBIfam" id="TIGR04173">
    <property type="entry name" value="PIP_CTERM"/>
    <property type="match status" value="1"/>
</dbReference>